<dbReference type="PANTHER" id="PTHR33393:SF12">
    <property type="entry name" value="CAPSULE BIOSYNTHESIS PROTEIN CAPA"/>
    <property type="match status" value="1"/>
</dbReference>
<sequence>MVYIMKTKMIIFKRTFYVLCIMCFLLLVSTTIILAIGGLNNNQINSAAPSIPAQSSFTGLSESTDNTSDTPKPPSTPPPPQSITISAVGDIMLHQGNLNSAYDSKSKKYDFSGFFEHVKPYLSSSDLTIANFETVTAGAGIKYRSFPVFNSPDSILPALSGTGVDILSTANNHCLDWGINGLTRTIQKIKEYKMVNIGSSVNGKDKYVIKDVKGIKIAILSYSQFFNGHEAKLSSNDKSRYLSILNESKIQNDIKEVKAKGVDTVITVLHWGNEYIRTPSTYQTNLSKKILSWGADIILGSHPHVVQKSEIVKVNGKNKFIIYSMGNFISGYRRTDKAKRINKVYTEDGVIVTLKLEKDTKGGINIKDVTYMPTWVDMYSSKNKPVYKILPVPSPDVKAPYINSRNKSYVKQSYNNTMSLMAKFNGK</sequence>
<evidence type="ECO:0000256" key="2">
    <source>
        <dbReference type="SAM" id="MobiDB-lite"/>
    </source>
</evidence>
<evidence type="ECO:0000259" key="3">
    <source>
        <dbReference type="SMART" id="SM00854"/>
    </source>
</evidence>
<dbReference type="Pfam" id="PF09587">
    <property type="entry name" value="PGA_cap"/>
    <property type="match status" value="1"/>
</dbReference>
<feature type="region of interest" description="Disordered" evidence="2">
    <location>
        <begin position="55"/>
        <end position="81"/>
    </location>
</feature>
<gene>
    <name evidence="4" type="ORF">L323_07795</name>
</gene>
<dbReference type="CDD" id="cd07381">
    <property type="entry name" value="MPP_CapA"/>
    <property type="match status" value="1"/>
</dbReference>
<organism evidence="4 5">
    <name type="scientific">Ruminiclostridium papyrosolvens C7</name>
    <dbReference type="NCBI Taxonomy" id="1330534"/>
    <lineage>
        <taxon>Bacteria</taxon>
        <taxon>Bacillati</taxon>
        <taxon>Bacillota</taxon>
        <taxon>Clostridia</taxon>
        <taxon>Eubacteriales</taxon>
        <taxon>Oscillospiraceae</taxon>
        <taxon>Ruminiclostridium</taxon>
    </lineage>
</organism>
<dbReference type="PANTHER" id="PTHR33393">
    <property type="entry name" value="POLYGLUTAMINE SYNTHESIS ACCESSORY PROTEIN RV0574C-RELATED"/>
    <property type="match status" value="1"/>
</dbReference>
<dbReference type="Proteomes" id="UP000016860">
    <property type="component" value="Unassembled WGS sequence"/>
</dbReference>
<comment type="similarity">
    <text evidence="1">Belongs to the CapA family.</text>
</comment>
<dbReference type="InterPro" id="IPR029052">
    <property type="entry name" value="Metallo-depent_PP-like"/>
</dbReference>
<evidence type="ECO:0000313" key="4">
    <source>
        <dbReference type="EMBL" id="EPR12565.1"/>
    </source>
</evidence>
<dbReference type="InterPro" id="IPR052169">
    <property type="entry name" value="CW_Biosynth-Accessory"/>
</dbReference>
<dbReference type="SMART" id="SM00854">
    <property type="entry name" value="PGA_cap"/>
    <property type="match status" value="1"/>
</dbReference>
<evidence type="ECO:0000313" key="5">
    <source>
        <dbReference type="Proteomes" id="UP000016860"/>
    </source>
</evidence>
<dbReference type="PATRIC" id="fig|1330534.3.peg.1557"/>
<dbReference type="SUPFAM" id="SSF56300">
    <property type="entry name" value="Metallo-dependent phosphatases"/>
    <property type="match status" value="1"/>
</dbReference>
<dbReference type="STRING" id="1330534.L323_07795"/>
<comment type="caution">
    <text evidence="4">The sequence shown here is derived from an EMBL/GenBank/DDBJ whole genome shotgun (WGS) entry which is preliminary data.</text>
</comment>
<protein>
    <submittedName>
        <fullName evidence="4">Capsular polysaccharide biosynthesis protein CapA</fullName>
    </submittedName>
</protein>
<feature type="domain" description="Capsule synthesis protein CapA" evidence="3">
    <location>
        <begin position="84"/>
        <end position="332"/>
    </location>
</feature>
<dbReference type="AlphaFoldDB" id="U4R478"/>
<proteinExistence type="inferred from homology"/>
<evidence type="ECO:0000256" key="1">
    <source>
        <dbReference type="ARBA" id="ARBA00005662"/>
    </source>
</evidence>
<dbReference type="InterPro" id="IPR019079">
    <property type="entry name" value="Capsule_synth_CapA"/>
</dbReference>
<dbReference type="EMBL" id="ATAY01000025">
    <property type="protein sequence ID" value="EPR12565.1"/>
    <property type="molecule type" value="Genomic_DNA"/>
</dbReference>
<name>U4R478_9FIRM</name>
<feature type="compositionally biased region" description="Pro residues" evidence="2">
    <location>
        <begin position="71"/>
        <end position="81"/>
    </location>
</feature>
<dbReference type="Gene3D" id="3.60.21.10">
    <property type="match status" value="1"/>
</dbReference>
<accession>U4R478</accession>
<reference evidence="4 5" key="1">
    <citation type="journal article" date="2013" name="Genome Announc.">
        <title>Draft Genome Sequence of the Cellulolytic Bacterium Clostridium papyrosolvens C7 (ATCC 700395).</title>
        <authorList>
            <person name="Zepeda V."/>
            <person name="Dassa B."/>
            <person name="Borovok I."/>
            <person name="Lamed R."/>
            <person name="Bayer E.A."/>
            <person name="Cate J.H."/>
        </authorList>
    </citation>
    <scope>NUCLEOTIDE SEQUENCE [LARGE SCALE GENOMIC DNA]</scope>
    <source>
        <strain evidence="4 5">C7</strain>
    </source>
</reference>